<dbReference type="GO" id="GO:0043022">
    <property type="term" value="F:ribosome binding"/>
    <property type="evidence" value="ECO:0007669"/>
    <property type="project" value="TreeGrafter"/>
</dbReference>
<evidence type="ECO:0000259" key="15">
    <source>
        <dbReference type="PROSITE" id="PS50059"/>
    </source>
</evidence>
<dbReference type="GO" id="GO:0044183">
    <property type="term" value="F:protein folding chaperone"/>
    <property type="evidence" value="ECO:0007669"/>
    <property type="project" value="TreeGrafter"/>
</dbReference>
<evidence type="ECO:0000256" key="4">
    <source>
        <dbReference type="ARBA" id="ARBA00016902"/>
    </source>
</evidence>
<evidence type="ECO:0000256" key="5">
    <source>
        <dbReference type="ARBA" id="ARBA00022618"/>
    </source>
</evidence>
<dbReference type="InterPro" id="IPR037041">
    <property type="entry name" value="Trigger_fac_C_sf"/>
</dbReference>
<keyword evidence="7 12" id="KW-0143">Chaperone</keyword>
<dbReference type="InterPro" id="IPR005215">
    <property type="entry name" value="Trig_fac"/>
</dbReference>
<dbReference type="SUPFAM" id="SSF102735">
    <property type="entry name" value="Trigger factor ribosome-binding domain"/>
    <property type="match status" value="1"/>
</dbReference>
<keyword evidence="9 12" id="KW-0131">Cell cycle</keyword>
<dbReference type="Gene3D" id="3.30.70.1050">
    <property type="entry name" value="Trigger factor ribosome-binding domain"/>
    <property type="match status" value="1"/>
</dbReference>
<name>A0A8J7M3R0_9RHOB</name>
<evidence type="ECO:0000256" key="8">
    <source>
        <dbReference type="ARBA" id="ARBA00023235"/>
    </source>
</evidence>
<dbReference type="GO" id="GO:0005737">
    <property type="term" value="C:cytoplasm"/>
    <property type="evidence" value="ECO:0007669"/>
    <property type="project" value="UniProtKB-SubCell"/>
</dbReference>
<dbReference type="HAMAP" id="MF_00303">
    <property type="entry name" value="Trigger_factor_Tig"/>
    <property type="match status" value="1"/>
</dbReference>
<evidence type="ECO:0000256" key="1">
    <source>
        <dbReference type="ARBA" id="ARBA00000971"/>
    </source>
</evidence>
<comment type="similarity">
    <text evidence="2 12 14">Belongs to the FKBP-type PPIase family. Tig subfamily.</text>
</comment>
<dbReference type="Pfam" id="PF05697">
    <property type="entry name" value="Trigger_N"/>
    <property type="match status" value="1"/>
</dbReference>
<dbReference type="GO" id="GO:0015031">
    <property type="term" value="P:protein transport"/>
    <property type="evidence" value="ECO:0007669"/>
    <property type="project" value="UniProtKB-UniRule"/>
</dbReference>
<dbReference type="PANTHER" id="PTHR30560:SF3">
    <property type="entry name" value="TRIGGER FACTOR-LIKE PROTEIN TIG, CHLOROPLASTIC"/>
    <property type="match status" value="1"/>
</dbReference>
<keyword evidence="6 12" id="KW-0697">Rotamase</keyword>
<dbReference type="InterPro" id="IPR046357">
    <property type="entry name" value="PPIase_dom_sf"/>
</dbReference>
<dbReference type="Proteomes" id="UP000655420">
    <property type="component" value="Unassembled WGS sequence"/>
</dbReference>
<dbReference type="InterPro" id="IPR027304">
    <property type="entry name" value="Trigger_fact/SurA_dom_sf"/>
</dbReference>
<proteinExistence type="inferred from homology"/>
<dbReference type="GO" id="GO:0051301">
    <property type="term" value="P:cell division"/>
    <property type="evidence" value="ECO:0007669"/>
    <property type="project" value="UniProtKB-KW"/>
</dbReference>
<dbReference type="PANTHER" id="PTHR30560">
    <property type="entry name" value="TRIGGER FACTOR CHAPERONE AND PEPTIDYL-PROLYL CIS/TRANS ISOMERASE"/>
    <property type="match status" value="1"/>
</dbReference>
<dbReference type="NCBIfam" id="TIGR00115">
    <property type="entry name" value="tig"/>
    <property type="match status" value="1"/>
</dbReference>
<dbReference type="InterPro" id="IPR008880">
    <property type="entry name" value="Trigger_fac_C"/>
</dbReference>
<evidence type="ECO:0000256" key="10">
    <source>
        <dbReference type="ARBA" id="ARBA00024849"/>
    </source>
</evidence>
<evidence type="ECO:0000256" key="7">
    <source>
        <dbReference type="ARBA" id="ARBA00023186"/>
    </source>
</evidence>
<dbReference type="EC" id="5.2.1.8" evidence="3 12"/>
<dbReference type="GO" id="GO:0051083">
    <property type="term" value="P:'de novo' cotranslational protein folding"/>
    <property type="evidence" value="ECO:0007669"/>
    <property type="project" value="TreeGrafter"/>
</dbReference>
<evidence type="ECO:0000256" key="2">
    <source>
        <dbReference type="ARBA" id="ARBA00005464"/>
    </source>
</evidence>
<keyword evidence="8 12" id="KW-0413">Isomerase</keyword>
<dbReference type="EMBL" id="JAEHHL010000001">
    <property type="protein sequence ID" value="MBK0397766.1"/>
    <property type="molecule type" value="Genomic_DNA"/>
</dbReference>
<evidence type="ECO:0000256" key="3">
    <source>
        <dbReference type="ARBA" id="ARBA00013194"/>
    </source>
</evidence>
<evidence type="ECO:0000256" key="11">
    <source>
        <dbReference type="ARBA" id="ARBA00029986"/>
    </source>
</evidence>
<dbReference type="PIRSF" id="PIRSF003095">
    <property type="entry name" value="Trigger_factor"/>
    <property type="match status" value="1"/>
</dbReference>
<dbReference type="Gene3D" id="3.10.50.40">
    <property type="match status" value="1"/>
</dbReference>
<evidence type="ECO:0000256" key="9">
    <source>
        <dbReference type="ARBA" id="ARBA00023306"/>
    </source>
</evidence>
<keyword evidence="5 12" id="KW-0132">Cell division</keyword>
<comment type="catalytic activity">
    <reaction evidence="1 12 13">
        <text>[protein]-peptidylproline (omega=180) = [protein]-peptidylproline (omega=0)</text>
        <dbReference type="Rhea" id="RHEA:16237"/>
        <dbReference type="Rhea" id="RHEA-COMP:10747"/>
        <dbReference type="Rhea" id="RHEA-COMP:10748"/>
        <dbReference type="ChEBI" id="CHEBI:83833"/>
        <dbReference type="ChEBI" id="CHEBI:83834"/>
        <dbReference type="EC" id="5.2.1.8"/>
    </reaction>
</comment>
<dbReference type="RefSeq" id="WP_200605845.1">
    <property type="nucleotide sequence ID" value="NZ_JAEHHL010000001.1"/>
</dbReference>
<comment type="function">
    <text evidence="10 12">Involved in protein export. Acts as a chaperone by maintaining the newly synthesized protein in an open conformation. Functions as a peptidyl-prolyl cis-trans isomerase.</text>
</comment>
<dbReference type="InterPro" id="IPR008881">
    <property type="entry name" value="Trigger_fac_ribosome-bd_bac"/>
</dbReference>
<dbReference type="PROSITE" id="PS50059">
    <property type="entry name" value="FKBP_PPIASE"/>
    <property type="match status" value="1"/>
</dbReference>
<evidence type="ECO:0000256" key="6">
    <source>
        <dbReference type="ARBA" id="ARBA00023110"/>
    </source>
</evidence>
<evidence type="ECO:0000256" key="12">
    <source>
        <dbReference type="HAMAP-Rule" id="MF_00303"/>
    </source>
</evidence>
<organism evidence="16 17">
    <name type="scientific">Thermohalobaculum xanthum</name>
    <dbReference type="NCBI Taxonomy" id="2753746"/>
    <lineage>
        <taxon>Bacteria</taxon>
        <taxon>Pseudomonadati</taxon>
        <taxon>Pseudomonadota</taxon>
        <taxon>Alphaproteobacteria</taxon>
        <taxon>Rhodobacterales</taxon>
        <taxon>Paracoccaceae</taxon>
        <taxon>Thermohalobaculum</taxon>
    </lineage>
</organism>
<evidence type="ECO:0000256" key="13">
    <source>
        <dbReference type="PROSITE-ProRule" id="PRU00277"/>
    </source>
</evidence>
<dbReference type="SUPFAM" id="SSF109998">
    <property type="entry name" value="Triger factor/SurA peptide-binding domain-like"/>
    <property type="match status" value="1"/>
</dbReference>
<comment type="subcellular location">
    <subcellularLocation>
        <location evidence="12">Cytoplasm</location>
    </subcellularLocation>
    <text evidence="12">About half TF is bound to the ribosome near the polypeptide exit tunnel while the other half is free in the cytoplasm.</text>
</comment>
<dbReference type="SUPFAM" id="SSF54534">
    <property type="entry name" value="FKBP-like"/>
    <property type="match status" value="1"/>
</dbReference>
<dbReference type="InterPro" id="IPR001179">
    <property type="entry name" value="PPIase_FKBP_dom"/>
</dbReference>
<feature type="domain" description="PPIase FKBP-type" evidence="15">
    <location>
        <begin position="165"/>
        <end position="227"/>
    </location>
</feature>
<dbReference type="InterPro" id="IPR036611">
    <property type="entry name" value="Trigger_fac_ribosome-bd_sf"/>
</dbReference>
<dbReference type="FunFam" id="3.10.50.40:FF:000001">
    <property type="entry name" value="Trigger factor"/>
    <property type="match status" value="1"/>
</dbReference>
<dbReference type="GO" id="GO:0043335">
    <property type="term" value="P:protein unfolding"/>
    <property type="evidence" value="ECO:0007669"/>
    <property type="project" value="TreeGrafter"/>
</dbReference>
<evidence type="ECO:0000256" key="14">
    <source>
        <dbReference type="RuleBase" id="RU003914"/>
    </source>
</evidence>
<comment type="caution">
    <text evidence="16">The sequence shown here is derived from an EMBL/GenBank/DDBJ whole genome shotgun (WGS) entry which is preliminary data.</text>
</comment>
<comment type="domain">
    <text evidence="12">Consists of 3 domains; the N-terminus binds the ribosome, the middle domain has PPIase activity, while the C-terminus has intrinsic chaperone activity on its own.</text>
</comment>
<reference evidence="16" key="1">
    <citation type="submission" date="2020-12" db="EMBL/GenBank/DDBJ databases">
        <title>Bacterial taxonomy.</title>
        <authorList>
            <person name="Pan X."/>
        </authorList>
    </citation>
    <scope>NUCLEOTIDE SEQUENCE</scope>
    <source>
        <strain evidence="16">M0105</strain>
    </source>
</reference>
<evidence type="ECO:0000313" key="17">
    <source>
        <dbReference type="Proteomes" id="UP000655420"/>
    </source>
</evidence>
<dbReference type="GO" id="GO:0003755">
    <property type="term" value="F:peptidyl-prolyl cis-trans isomerase activity"/>
    <property type="evidence" value="ECO:0007669"/>
    <property type="project" value="UniProtKB-UniRule"/>
</dbReference>
<sequence>MQVTETKSEGLRREYSVVVAAQALEEKTRAKLETVRADFQMKGFRKGRAPLPLLKKMFGKSVLGEVVQETVEETVRQHLADTGHRPAAQPDVEITNESFDEGDDLEVAIKYDCLPEVPELDFSNLSLERKVVTVDDAAVEEALGKLAESAQNFEARRKGSKAKDGDQVVIDFVGKVDGEPFEGGSAEDYPLVLGSNQFIPGFEEQLVGVKQDEEKAVEVSFPEEYGAPHLAGKAAVFDVSVKEIRAPKPAEIDDELAKKYGAETLDELKEQIRERIAEEFAGASRTLLKRRLLDALDGMVSFELPPSLVEQEAQSIAHQLWHEDNPDVHGHDHPAIDPTDEHTKLAERRVRLGLLLAELGQKEEIEITDQELGQAIMAQARQYPGQERQFFDFVRQNRAALEQIRAPIFEDKVVDVILGRAQIKDVDVSKDDLQKELDSLDAE</sequence>
<dbReference type="Pfam" id="PF05698">
    <property type="entry name" value="Trigger_C"/>
    <property type="match status" value="1"/>
</dbReference>
<accession>A0A8J7M3R0</accession>
<keyword evidence="17" id="KW-1185">Reference proteome</keyword>
<keyword evidence="12" id="KW-0963">Cytoplasm</keyword>
<evidence type="ECO:0000313" key="16">
    <source>
        <dbReference type="EMBL" id="MBK0397766.1"/>
    </source>
</evidence>
<dbReference type="Gene3D" id="1.10.3120.10">
    <property type="entry name" value="Trigger factor, C-terminal domain"/>
    <property type="match status" value="1"/>
</dbReference>
<dbReference type="AlphaFoldDB" id="A0A8J7M3R0"/>
<gene>
    <name evidence="12" type="primary">tig</name>
    <name evidence="16" type="ORF">H0I76_01055</name>
</gene>
<protein>
    <recommendedName>
        <fullName evidence="4 12">Trigger factor</fullName>
        <shortName evidence="12">TF</shortName>
        <ecNumber evidence="3 12">5.2.1.8</ecNumber>
    </recommendedName>
    <alternativeName>
        <fullName evidence="11 12">PPIase</fullName>
    </alternativeName>
</protein>
<dbReference type="Pfam" id="PF00254">
    <property type="entry name" value="FKBP_C"/>
    <property type="match status" value="1"/>
</dbReference>